<dbReference type="EMBL" id="VLNY01000005">
    <property type="protein sequence ID" value="KAA0022647.1"/>
    <property type="molecule type" value="Genomic_DNA"/>
</dbReference>
<keyword evidence="2" id="KW-0472">Membrane</keyword>
<proteinExistence type="predicted"/>
<keyword evidence="2" id="KW-0812">Transmembrane</keyword>
<keyword evidence="5" id="KW-1185">Reference proteome</keyword>
<dbReference type="InterPro" id="IPR012551">
    <property type="entry name" value="DUF1707_SHOCT-like"/>
</dbReference>
<dbReference type="RefSeq" id="WP_149430702.1">
    <property type="nucleotide sequence ID" value="NZ_VLNY01000005.1"/>
</dbReference>
<feature type="region of interest" description="Disordered" evidence="1">
    <location>
        <begin position="62"/>
        <end position="82"/>
    </location>
</feature>
<evidence type="ECO:0000313" key="5">
    <source>
        <dbReference type="Proteomes" id="UP000322244"/>
    </source>
</evidence>
<sequence>MAEPPEIRIGTLDREQALHLLGEHFSAGRLSVAEFDERSGQITTAATRGELDRVFDDLPASTAQNFGRAPAEPKPTPVERHGFHPDWTGRIIAVIPILAVILFFVTGSWLWFLAIPAAGVLLFGTNHERHGRRDRRDRRRGRN</sequence>
<feature type="transmembrane region" description="Helical" evidence="2">
    <location>
        <begin position="91"/>
        <end position="123"/>
    </location>
</feature>
<comment type="caution">
    <text evidence="4">The sequence shown here is derived from an EMBL/GenBank/DDBJ whole genome shotgun (WGS) entry which is preliminary data.</text>
</comment>
<dbReference type="AlphaFoldDB" id="A0A5A7SD42"/>
<protein>
    <submittedName>
        <fullName evidence="4">DUF1707 domain-containing protein</fullName>
    </submittedName>
</protein>
<name>A0A5A7SD42_9NOCA</name>
<evidence type="ECO:0000259" key="3">
    <source>
        <dbReference type="Pfam" id="PF08044"/>
    </source>
</evidence>
<evidence type="ECO:0000256" key="2">
    <source>
        <dbReference type="SAM" id="Phobius"/>
    </source>
</evidence>
<dbReference type="Pfam" id="PF08044">
    <property type="entry name" value="DUF1707"/>
    <property type="match status" value="1"/>
</dbReference>
<evidence type="ECO:0000313" key="4">
    <source>
        <dbReference type="EMBL" id="KAA0022647.1"/>
    </source>
</evidence>
<feature type="domain" description="DUF1707" evidence="3">
    <location>
        <begin position="7"/>
        <end position="59"/>
    </location>
</feature>
<organism evidence="4 5">
    <name type="scientific">Antrihabitans cavernicola</name>
    <dbReference type="NCBI Taxonomy" id="2495913"/>
    <lineage>
        <taxon>Bacteria</taxon>
        <taxon>Bacillati</taxon>
        <taxon>Actinomycetota</taxon>
        <taxon>Actinomycetes</taxon>
        <taxon>Mycobacteriales</taxon>
        <taxon>Nocardiaceae</taxon>
        <taxon>Antrihabitans</taxon>
    </lineage>
</organism>
<dbReference type="OrthoDB" id="3534574at2"/>
<gene>
    <name evidence="4" type="ORF">FOY51_13250</name>
</gene>
<evidence type="ECO:0000256" key="1">
    <source>
        <dbReference type="SAM" id="MobiDB-lite"/>
    </source>
</evidence>
<keyword evidence="2" id="KW-1133">Transmembrane helix</keyword>
<dbReference type="Proteomes" id="UP000322244">
    <property type="component" value="Unassembled WGS sequence"/>
</dbReference>
<reference evidence="4 5" key="1">
    <citation type="submission" date="2019-07" db="EMBL/GenBank/DDBJ databases">
        <title>Rhodococcus cavernicolus sp. nov., isolated from a cave.</title>
        <authorList>
            <person name="Lee S.D."/>
        </authorList>
    </citation>
    <scope>NUCLEOTIDE SEQUENCE [LARGE SCALE GENOMIC DNA]</scope>
    <source>
        <strain evidence="4 5">C1-24</strain>
    </source>
</reference>
<accession>A0A5A7SD42</accession>